<protein>
    <submittedName>
        <fullName evidence="3">Uncharacterized protein</fullName>
    </submittedName>
</protein>
<evidence type="ECO:0000313" key="4">
    <source>
        <dbReference type="Proteomes" id="UP001320168"/>
    </source>
</evidence>
<accession>A0ABS9A6B2</accession>
<feature type="region of interest" description="Disordered" evidence="1">
    <location>
        <begin position="30"/>
        <end position="144"/>
    </location>
</feature>
<evidence type="ECO:0000313" key="3">
    <source>
        <dbReference type="EMBL" id="MCE8004377.1"/>
    </source>
</evidence>
<feature type="compositionally biased region" description="Acidic residues" evidence="1">
    <location>
        <begin position="99"/>
        <end position="124"/>
    </location>
</feature>
<feature type="compositionally biased region" description="Acidic residues" evidence="1">
    <location>
        <begin position="133"/>
        <end position="144"/>
    </location>
</feature>
<name>A0ABS9A6B2_9GAMM</name>
<evidence type="ECO:0000256" key="1">
    <source>
        <dbReference type="SAM" id="MobiDB-lite"/>
    </source>
</evidence>
<dbReference type="RefSeq" id="WP_234270986.1">
    <property type="nucleotide sequence ID" value="NZ_JABFTX010000003.1"/>
</dbReference>
<sequence length="144" mass="15141">MSHRTRASKPARQMTALASAVALALGTLSLAGCGNDDDVPPVEQESPAMEEQTSPMQDTTADPGIDQTDTAAGDGSAEPITGAEDSPEGMGDVTPEQDPLPEAEQEPVPDEDELEEEFDGEQDTMDQGQVDDPLVEEEEEQGGN</sequence>
<feature type="signal peptide" evidence="2">
    <location>
        <begin position="1"/>
        <end position="31"/>
    </location>
</feature>
<feature type="chain" id="PRO_5045601404" evidence="2">
    <location>
        <begin position="32"/>
        <end position="144"/>
    </location>
</feature>
<keyword evidence="4" id="KW-1185">Reference proteome</keyword>
<keyword evidence="2" id="KW-0732">Signal</keyword>
<comment type="caution">
    <text evidence="3">The sequence shown here is derived from an EMBL/GenBank/DDBJ whole genome shotgun (WGS) entry which is preliminary data.</text>
</comment>
<dbReference type="Proteomes" id="UP001320168">
    <property type="component" value="Unassembled WGS sequence"/>
</dbReference>
<proteinExistence type="predicted"/>
<gene>
    <name evidence="3" type="ORF">HOP53_16215</name>
</gene>
<organism evidence="3 4">
    <name type="scientific">Billgrantia ethanolica</name>
    <dbReference type="NCBI Taxonomy" id="2733486"/>
    <lineage>
        <taxon>Bacteria</taxon>
        <taxon>Pseudomonadati</taxon>
        <taxon>Pseudomonadota</taxon>
        <taxon>Gammaproteobacteria</taxon>
        <taxon>Oceanospirillales</taxon>
        <taxon>Halomonadaceae</taxon>
        <taxon>Billgrantia</taxon>
    </lineage>
</organism>
<dbReference type="PROSITE" id="PS51257">
    <property type="entry name" value="PROKAR_LIPOPROTEIN"/>
    <property type="match status" value="1"/>
</dbReference>
<dbReference type="EMBL" id="JABFTX010000003">
    <property type="protein sequence ID" value="MCE8004377.1"/>
    <property type="molecule type" value="Genomic_DNA"/>
</dbReference>
<feature type="compositionally biased region" description="Polar residues" evidence="1">
    <location>
        <begin position="51"/>
        <end position="60"/>
    </location>
</feature>
<reference evidence="3 4" key="1">
    <citation type="journal article" date="2021" name="Front. Microbiol.">
        <title>Aerobic Denitrification and Heterotrophic Sulfur Oxidation in the Genus Halomonas Revealed by Six Novel Species Characterizations and Genome-Based Analysis.</title>
        <authorList>
            <person name="Wang L."/>
            <person name="Shao Z."/>
        </authorList>
    </citation>
    <scope>NUCLEOTIDE SEQUENCE [LARGE SCALE GENOMIC DNA]</scope>
    <source>
        <strain evidence="3 4">MCCC 1A11081</strain>
    </source>
</reference>
<evidence type="ECO:0000256" key="2">
    <source>
        <dbReference type="SAM" id="SignalP"/>
    </source>
</evidence>